<dbReference type="OrthoDB" id="9806505at2"/>
<dbReference type="EMBL" id="FOFU01000002">
    <property type="protein sequence ID" value="SEQ08213.1"/>
    <property type="molecule type" value="Genomic_DNA"/>
</dbReference>
<dbReference type="AlphaFoldDB" id="A0A1H9D5S3"/>
<keyword evidence="4" id="KW-1185">Reference proteome</keyword>
<dbReference type="Gene3D" id="3.40.50.360">
    <property type="match status" value="1"/>
</dbReference>
<dbReference type="SUPFAM" id="SSF52218">
    <property type="entry name" value="Flavoproteins"/>
    <property type="match status" value="1"/>
</dbReference>
<gene>
    <name evidence="3" type="ORF">SAMN04487977_102428</name>
</gene>
<dbReference type="PANTHER" id="PTHR39201:SF1">
    <property type="entry name" value="FLAVODOXIN-LIKE DOMAIN-CONTAINING PROTEIN"/>
    <property type="match status" value="1"/>
</dbReference>
<evidence type="ECO:0000259" key="2">
    <source>
        <dbReference type="Pfam" id="PF12682"/>
    </source>
</evidence>
<dbReference type="Pfam" id="PF12682">
    <property type="entry name" value="Flavodoxin_4"/>
    <property type="match status" value="1"/>
</dbReference>
<accession>A0A1H9D5S3</accession>
<dbReference type="STRING" id="163.SAMN04487775_11192"/>
<reference evidence="3 4" key="1">
    <citation type="submission" date="2016-10" db="EMBL/GenBank/DDBJ databases">
        <authorList>
            <person name="de Groot N.N."/>
        </authorList>
    </citation>
    <scope>NUCLEOTIDE SEQUENCE [LARGE SCALE GENOMIC DNA]</scope>
    <source>
        <strain evidence="3 4">B25</strain>
    </source>
</reference>
<proteinExistence type="predicted"/>
<dbReference type="InterPro" id="IPR008254">
    <property type="entry name" value="Flavodoxin/NO_synth"/>
</dbReference>
<dbReference type="InterPro" id="IPR029039">
    <property type="entry name" value="Flavoprotein-like_sf"/>
</dbReference>
<dbReference type="eggNOG" id="COG0716">
    <property type="taxonomic scope" value="Bacteria"/>
</dbReference>
<keyword evidence="1" id="KW-0732">Signal</keyword>
<dbReference type="RefSeq" id="WP_074641618.1">
    <property type="nucleotide sequence ID" value="NZ_FOFU01000002.1"/>
</dbReference>
<feature type="chain" id="PRO_5010300274" evidence="1">
    <location>
        <begin position="21"/>
        <end position="175"/>
    </location>
</feature>
<feature type="signal peptide" evidence="1">
    <location>
        <begin position="1"/>
        <end position="20"/>
    </location>
</feature>
<organism evidence="3 4">
    <name type="scientific">Treponema bryantii</name>
    <dbReference type="NCBI Taxonomy" id="163"/>
    <lineage>
        <taxon>Bacteria</taxon>
        <taxon>Pseudomonadati</taxon>
        <taxon>Spirochaetota</taxon>
        <taxon>Spirochaetia</taxon>
        <taxon>Spirochaetales</taxon>
        <taxon>Treponemataceae</taxon>
        <taxon>Treponema</taxon>
    </lineage>
</organism>
<dbReference type="GO" id="GO:0010181">
    <property type="term" value="F:FMN binding"/>
    <property type="evidence" value="ECO:0007669"/>
    <property type="project" value="InterPro"/>
</dbReference>
<dbReference type="PANTHER" id="PTHR39201">
    <property type="entry name" value="EXPORTED PROTEIN-RELATED"/>
    <property type="match status" value="1"/>
</dbReference>
<name>A0A1H9D5S3_9SPIR</name>
<evidence type="ECO:0000313" key="4">
    <source>
        <dbReference type="Proteomes" id="UP000182360"/>
    </source>
</evidence>
<evidence type="ECO:0000313" key="3">
    <source>
        <dbReference type="EMBL" id="SEQ08213.1"/>
    </source>
</evidence>
<feature type="domain" description="Flavodoxin-like" evidence="2">
    <location>
        <begin position="24"/>
        <end position="171"/>
    </location>
</feature>
<evidence type="ECO:0000256" key="1">
    <source>
        <dbReference type="SAM" id="SignalP"/>
    </source>
</evidence>
<dbReference type="Proteomes" id="UP000182360">
    <property type="component" value="Unassembled WGS sequence"/>
</dbReference>
<sequence length="175" mass="19173">MKKLILTLLIGGFIMTGAFAKTAFVYFSATGTTERMAKNAAKEMGADIFEIQPVHKYTDADLDWHDKKSLSSIECNDPKSRPAIANKLDISGYDTVVVCYPIWWAYAPKIVYTFVESQNWSGKKMITLCTSGGSGLGRSGTDLSKFAKGVDFKGGKDFTRGSAADVKKYIEGLLK</sequence>
<protein>
    <submittedName>
        <fullName evidence="3">Flavodoxin</fullName>
    </submittedName>
</protein>